<evidence type="ECO:0000313" key="2">
    <source>
        <dbReference type="EMBL" id="MCC1485002.1"/>
    </source>
</evidence>
<gene>
    <name evidence="2" type="ORF">J1C55_10400</name>
</gene>
<sequence>MEQNKTGKYLKYAIGEIILVMIGILLALQVNNWNQNRINRDIEKETLSSLKIDLDSAMVQLDEKIRQNSEFRFLDSTALEIIHKNEKIPEDSIQTLLLSHIFTPGFDPELGTLNEILNTGKTDIIKNKALKNHISSWNKYMDELAEVDSKLLHLDEQLKLPLYSKHLAYRYYYSGYSKNVINSTTHIPYSNFKIDIDTAFYTLEFENMLSNYMIFGGIQHTRLLDIKQKMNEMILLIEEDIKN</sequence>
<keyword evidence="1" id="KW-1133">Transmembrane helix</keyword>
<accession>A0ABS8EQ92</accession>
<protein>
    <submittedName>
        <fullName evidence="2">Uncharacterized protein</fullName>
    </submittedName>
</protein>
<dbReference type="RefSeq" id="WP_227477494.1">
    <property type="nucleotide sequence ID" value="NZ_JAFMPT010000013.1"/>
</dbReference>
<evidence type="ECO:0000256" key="1">
    <source>
        <dbReference type="SAM" id="Phobius"/>
    </source>
</evidence>
<feature type="transmembrane region" description="Helical" evidence="1">
    <location>
        <begin position="12"/>
        <end position="30"/>
    </location>
</feature>
<dbReference type="Pfam" id="PF19578">
    <property type="entry name" value="DUF6090"/>
    <property type="match status" value="1"/>
</dbReference>
<reference evidence="2" key="2">
    <citation type="submission" date="2021-10" db="EMBL/GenBank/DDBJ databases">
        <title>Genome of Winogradskyella sp. E313.</title>
        <authorList>
            <person name="Zhou Y."/>
        </authorList>
    </citation>
    <scope>NUCLEOTIDE SEQUENCE</scope>
    <source>
        <strain evidence="2">E313</strain>
    </source>
</reference>
<reference evidence="2" key="1">
    <citation type="submission" date="2021-03" db="EMBL/GenBank/DDBJ databases">
        <authorList>
            <person name="Ping X."/>
        </authorList>
    </citation>
    <scope>NUCLEOTIDE SEQUENCE</scope>
    <source>
        <strain evidence="2">E313</strain>
    </source>
</reference>
<keyword evidence="3" id="KW-1185">Reference proteome</keyword>
<dbReference type="Proteomes" id="UP000778797">
    <property type="component" value="Unassembled WGS sequence"/>
</dbReference>
<organism evidence="2 3">
    <name type="scientific">Winogradskyella immobilis</name>
    <dbReference type="NCBI Taxonomy" id="2816852"/>
    <lineage>
        <taxon>Bacteria</taxon>
        <taxon>Pseudomonadati</taxon>
        <taxon>Bacteroidota</taxon>
        <taxon>Flavobacteriia</taxon>
        <taxon>Flavobacteriales</taxon>
        <taxon>Flavobacteriaceae</taxon>
        <taxon>Winogradskyella</taxon>
    </lineage>
</organism>
<comment type="caution">
    <text evidence="2">The sequence shown here is derived from an EMBL/GenBank/DDBJ whole genome shotgun (WGS) entry which is preliminary data.</text>
</comment>
<evidence type="ECO:0000313" key="3">
    <source>
        <dbReference type="Proteomes" id="UP000778797"/>
    </source>
</evidence>
<keyword evidence="1" id="KW-0812">Transmembrane</keyword>
<dbReference type="EMBL" id="JAFMPT010000013">
    <property type="protein sequence ID" value="MCC1485002.1"/>
    <property type="molecule type" value="Genomic_DNA"/>
</dbReference>
<keyword evidence="1" id="KW-0472">Membrane</keyword>
<dbReference type="InterPro" id="IPR045749">
    <property type="entry name" value="DUF6090"/>
</dbReference>
<proteinExistence type="predicted"/>
<name>A0ABS8EQ92_9FLAO</name>